<proteinExistence type="predicted"/>
<keyword evidence="1" id="KW-0472">Membrane</keyword>
<protein>
    <submittedName>
        <fullName evidence="2">Uncharacterized protein</fullName>
    </submittedName>
</protein>
<dbReference type="EMBL" id="GEDV01011379">
    <property type="protein sequence ID" value="JAP77178.1"/>
    <property type="molecule type" value="Transcribed_RNA"/>
</dbReference>
<evidence type="ECO:0000313" key="2">
    <source>
        <dbReference type="EMBL" id="JAP77178.1"/>
    </source>
</evidence>
<organism evidence="2">
    <name type="scientific">Rhipicephalus appendiculatus</name>
    <name type="common">Brown ear tick</name>
    <dbReference type="NCBI Taxonomy" id="34631"/>
    <lineage>
        <taxon>Eukaryota</taxon>
        <taxon>Metazoa</taxon>
        <taxon>Ecdysozoa</taxon>
        <taxon>Arthropoda</taxon>
        <taxon>Chelicerata</taxon>
        <taxon>Arachnida</taxon>
        <taxon>Acari</taxon>
        <taxon>Parasitiformes</taxon>
        <taxon>Ixodida</taxon>
        <taxon>Ixodoidea</taxon>
        <taxon>Ixodidae</taxon>
        <taxon>Rhipicephalinae</taxon>
        <taxon>Rhipicephalus</taxon>
        <taxon>Rhipicephalus</taxon>
    </lineage>
</organism>
<dbReference type="AlphaFoldDB" id="A0A131YF64"/>
<sequence>MGIKILPAESLKAFLMSHGTTKVFNAAQVTKQVLDNQRVQIMAFLGYKVHKSKHTTNSTNIFFLPLQAIVVSTLFHICARVLSDLNFLLSK</sequence>
<accession>A0A131YF64</accession>
<feature type="transmembrane region" description="Helical" evidence="1">
    <location>
        <begin position="61"/>
        <end position="82"/>
    </location>
</feature>
<reference evidence="2" key="1">
    <citation type="journal article" date="2016" name="Ticks Tick Borne Dis.">
        <title>De novo assembly and annotation of the salivary gland transcriptome of Rhipicephalus appendiculatus male and female ticks during blood feeding.</title>
        <authorList>
            <person name="de Castro M.H."/>
            <person name="de Klerk D."/>
            <person name="Pienaar R."/>
            <person name="Latif A.A."/>
            <person name="Rees D.J."/>
            <person name="Mans B.J."/>
        </authorList>
    </citation>
    <scope>NUCLEOTIDE SEQUENCE</scope>
    <source>
        <tissue evidence="2">Salivary glands</tissue>
    </source>
</reference>
<evidence type="ECO:0000256" key="1">
    <source>
        <dbReference type="SAM" id="Phobius"/>
    </source>
</evidence>
<keyword evidence="1" id="KW-0812">Transmembrane</keyword>
<keyword evidence="1" id="KW-1133">Transmembrane helix</keyword>
<name>A0A131YF64_RHIAP</name>